<dbReference type="KEGG" id="scia:HUG15_04570"/>
<evidence type="ECO:0000256" key="5">
    <source>
        <dbReference type="SAM" id="SignalP"/>
    </source>
</evidence>
<name>A0A7T6Z1F9_9BACI</name>
<evidence type="ECO:0000313" key="7">
    <source>
        <dbReference type="EMBL" id="QQK74946.1"/>
    </source>
</evidence>
<keyword evidence="4" id="KW-0472">Membrane</keyword>
<dbReference type="InterPro" id="IPR007210">
    <property type="entry name" value="ABC_Gly_betaine_transp_sub-bd"/>
</dbReference>
<dbReference type="Gene3D" id="3.40.190.100">
    <property type="entry name" value="Glycine betaine-binding periplasmic protein, domain 2"/>
    <property type="match status" value="1"/>
</dbReference>
<feature type="domain" description="ABC-type glycine betaine transport system substrate-binding" evidence="6">
    <location>
        <begin position="43"/>
        <end position="178"/>
    </location>
</feature>
<dbReference type="RefSeq" id="WP_200127421.1">
    <property type="nucleotide sequence ID" value="NZ_CP054705.1"/>
</dbReference>
<keyword evidence="5" id="KW-0732">Signal</keyword>
<evidence type="ECO:0000313" key="8">
    <source>
        <dbReference type="Proteomes" id="UP000595823"/>
    </source>
</evidence>
<proteinExistence type="predicted"/>
<dbReference type="EMBL" id="CP054705">
    <property type="protein sequence ID" value="QQK74946.1"/>
    <property type="molecule type" value="Genomic_DNA"/>
</dbReference>
<dbReference type="PANTHER" id="PTHR47737:SF1">
    <property type="entry name" value="GLYCINE BETAINE_PROLINE BETAINE TRANSPORT SYSTEM PERMEASE PROTEIN PROW"/>
    <property type="match status" value="1"/>
</dbReference>
<evidence type="ECO:0000259" key="6">
    <source>
        <dbReference type="Pfam" id="PF04069"/>
    </source>
</evidence>
<dbReference type="GO" id="GO:0015871">
    <property type="term" value="P:choline transport"/>
    <property type="evidence" value="ECO:0007669"/>
    <property type="project" value="TreeGrafter"/>
</dbReference>
<keyword evidence="2" id="KW-0813">Transport</keyword>
<keyword evidence="8" id="KW-1185">Reference proteome</keyword>
<comment type="subcellular location">
    <subcellularLocation>
        <location evidence="1">Cell membrane</location>
    </subcellularLocation>
</comment>
<gene>
    <name evidence="7" type="ORF">HUG15_04570</name>
</gene>
<accession>A0A7T6Z1F9</accession>
<evidence type="ECO:0000256" key="4">
    <source>
        <dbReference type="ARBA" id="ARBA00023136"/>
    </source>
</evidence>
<dbReference type="Gene3D" id="3.10.105.10">
    <property type="entry name" value="Dipeptide-binding Protein, Domain 3"/>
    <property type="match status" value="1"/>
</dbReference>
<evidence type="ECO:0000256" key="3">
    <source>
        <dbReference type="ARBA" id="ARBA00022475"/>
    </source>
</evidence>
<dbReference type="SUPFAM" id="SSF53850">
    <property type="entry name" value="Periplasmic binding protein-like II"/>
    <property type="match status" value="2"/>
</dbReference>
<organism evidence="7 8">
    <name type="scientific">Salicibibacter cibarius</name>
    <dbReference type="NCBI Taxonomy" id="2743000"/>
    <lineage>
        <taxon>Bacteria</taxon>
        <taxon>Bacillati</taxon>
        <taxon>Bacillota</taxon>
        <taxon>Bacilli</taxon>
        <taxon>Bacillales</taxon>
        <taxon>Bacillaceae</taxon>
        <taxon>Salicibibacter</taxon>
    </lineage>
</organism>
<dbReference type="GO" id="GO:0043190">
    <property type="term" value="C:ATP-binding cassette (ABC) transporter complex"/>
    <property type="evidence" value="ECO:0007669"/>
    <property type="project" value="InterPro"/>
</dbReference>
<evidence type="ECO:0000256" key="1">
    <source>
        <dbReference type="ARBA" id="ARBA00004236"/>
    </source>
</evidence>
<dbReference type="GO" id="GO:0015226">
    <property type="term" value="F:carnitine transmembrane transporter activity"/>
    <property type="evidence" value="ECO:0007669"/>
    <property type="project" value="TreeGrafter"/>
</dbReference>
<feature type="signal peptide" evidence="5">
    <location>
        <begin position="1"/>
        <end position="23"/>
    </location>
</feature>
<feature type="domain" description="ABC-type glycine betaine transport system substrate-binding" evidence="6">
    <location>
        <begin position="197"/>
        <end position="299"/>
    </location>
</feature>
<feature type="chain" id="PRO_5033065643" evidence="5">
    <location>
        <begin position="24"/>
        <end position="300"/>
    </location>
</feature>
<dbReference type="GO" id="GO:0031460">
    <property type="term" value="P:glycine betaine transport"/>
    <property type="evidence" value="ECO:0007669"/>
    <property type="project" value="TreeGrafter"/>
</dbReference>
<dbReference type="Pfam" id="PF04069">
    <property type="entry name" value="OpuAC"/>
    <property type="match status" value="2"/>
</dbReference>
<reference evidence="7 8" key="1">
    <citation type="submission" date="2020-06" db="EMBL/GenBank/DDBJ databases">
        <title>Genomic analysis of Salicibibacter sp. NKC5-3.</title>
        <authorList>
            <person name="Oh Y.J."/>
        </authorList>
    </citation>
    <scope>NUCLEOTIDE SEQUENCE [LARGE SCALE GENOMIC DNA]</scope>
    <source>
        <strain evidence="7 8">NKC5-3</strain>
    </source>
</reference>
<dbReference type="PROSITE" id="PS51257">
    <property type="entry name" value="PROKAR_LIPOPROTEIN"/>
    <property type="match status" value="1"/>
</dbReference>
<protein>
    <submittedName>
        <fullName evidence="7">Glycine/betaine ABC transporter</fullName>
    </submittedName>
</protein>
<dbReference type="AlphaFoldDB" id="A0A7T6Z1F9"/>
<dbReference type="PANTHER" id="PTHR47737">
    <property type="entry name" value="GLYCINE BETAINE/PROLINE BETAINE TRANSPORT SYSTEM PERMEASE PROTEIN PROW"/>
    <property type="match status" value="1"/>
</dbReference>
<dbReference type="GO" id="GO:0005275">
    <property type="term" value="F:amine transmembrane transporter activity"/>
    <property type="evidence" value="ECO:0007669"/>
    <property type="project" value="TreeGrafter"/>
</dbReference>
<dbReference type="Proteomes" id="UP000595823">
    <property type="component" value="Chromosome"/>
</dbReference>
<keyword evidence="3" id="KW-1003">Cell membrane</keyword>
<evidence type="ECO:0000256" key="2">
    <source>
        <dbReference type="ARBA" id="ARBA00022448"/>
    </source>
</evidence>
<sequence>MCKNRFVYGLVFFGMLAALTACGDEGSSVAEEDEESNGADDIEEIVGIDPGSGTMDMAERTMDTYDLDVDLVSSSEAAMIAELEDAIESQEPIVVTLWQPHWAFNDYDLEFLEDPEEAMGESENIHTMVREGLEDDHASAYQLLDNFHWEIEDMNEVMLDAREDDVEFPDAAAEWIENNRDEVDAWLEGIEPVENETIELAYVNWETETASTNVVAQVLEELGYDVELSSVDMGVAFQALADGESDGMLIAWLPVGASSYYEQYEDEIVDLGPNLEGAQQGFVVPDYMDIDSIEDLQDEE</sequence>